<protein>
    <submittedName>
        <fullName evidence="5">Beta-ketoacyl synthase</fullName>
    </submittedName>
</protein>
<dbReference type="GO" id="GO:0004315">
    <property type="term" value="F:3-oxoacyl-[acyl-carrier-protein] synthase activity"/>
    <property type="evidence" value="ECO:0007669"/>
    <property type="project" value="InterPro"/>
</dbReference>
<dbReference type="AlphaFoldDB" id="A0A0X8JSF6"/>
<comment type="similarity">
    <text evidence="1 3">Belongs to the thiolase-like superfamily. Beta-ketoacyl-ACP synthases family.</text>
</comment>
<evidence type="ECO:0000256" key="2">
    <source>
        <dbReference type="ARBA" id="ARBA00022679"/>
    </source>
</evidence>
<dbReference type="PROSITE" id="PS52004">
    <property type="entry name" value="KS3_2"/>
    <property type="match status" value="1"/>
</dbReference>
<dbReference type="InterPro" id="IPR020841">
    <property type="entry name" value="PKS_Beta-ketoAc_synthase_dom"/>
</dbReference>
<keyword evidence="2 3" id="KW-0808">Transferase</keyword>
<dbReference type="Gene3D" id="3.40.47.10">
    <property type="match status" value="1"/>
</dbReference>
<dbReference type="Pfam" id="PF00109">
    <property type="entry name" value="ketoacyl-synt"/>
    <property type="match status" value="1"/>
</dbReference>
<evidence type="ECO:0000259" key="4">
    <source>
        <dbReference type="PROSITE" id="PS52004"/>
    </source>
</evidence>
<proteinExistence type="inferred from homology"/>
<dbReference type="InterPro" id="IPR014031">
    <property type="entry name" value="Ketoacyl_synth_C"/>
</dbReference>
<reference evidence="6" key="1">
    <citation type="submission" date="2016-02" db="EMBL/GenBank/DDBJ databases">
        <authorList>
            <person name="Holder M.E."/>
            <person name="Ajami N.J."/>
            <person name="Petrosino J.F."/>
        </authorList>
    </citation>
    <scope>NUCLEOTIDE SEQUENCE [LARGE SCALE GENOMIC DNA]</scope>
    <source>
        <strain evidence="6">DSM 12838</strain>
    </source>
</reference>
<dbReference type="InterPro" id="IPR018201">
    <property type="entry name" value="Ketoacyl_synth_AS"/>
</dbReference>
<dbReference type="KEGG" id="doa:AXF15_07115"/>
<organism evidence="5 6">
    <name type="scientific">Desulfomicrobium orale DSM 12838</name>
    <dbReference type="NCBI Taxonomy" id="888061"/>
    <lineage>
        <taxon>Bacteria</taxon>
        <taxon>Pseudomonadati</taxon>
        <taxon>Thermodesulfobacteriota</taxon>
        <taxon>Desulfovibrionia</taxon>
        <taxon>Desulfovibrionales</taxon>
        <taxon>Desulfomicrobiaceae</taxon>
        <taxon>Desulfomicrobium</taxon>
    </lineage>
</organism>
<evidence type="ECO:0000256" key="1">
    <source>
        <dbReference type="ARBA" id="ARBA00008467"/>
    </source>
</evidence>
<dbReference type="PROSITE" id="PS00606">
    <property type="entry name" value="KS3_1"/>
    <property type="match status" value="1"/>
</dbReference>
<accession>A0A0X8JSF6</accession>
<sequence>MGCVCAAGTDLPGCLAALAAGRRAPAIPVRFGRAVKYPVFEVPPGAVDAWGKLHPGLSRTVHLALHAAREALSQSGLDLSARPERIGVCIGTSVGASLNFLDYYRAWRQGENPGLEPIRRYLDSSPAMAVARLLGVSGPVQTVTNACSSGADALGLAAAWIRQGLCDAAVAGGADELSVTAYNGFARLMITDEEPCRPFDRSRRGLNLGEGAGMIVLESAESAARRGAVERGTILGYGTASDAYHLTAPHPGGRGLRGAIAAALAQAGLAPEDMACINAHGTATRDNDRAEAAVFGTLFPHTPFIATKGMTGHTLGAAGAIEAVFAMAHLAAGELPASAGYAEPDPELGVSPAAAGTEIRGAAALSLSLAFGGNNSALVVGRGKA</sequence>
<dbReference type="InterPro" id="IPR000794">
    <property type="entry name" value="Beta-ketoacyl_synthase"/>
</dbReference>
<dbReference type="SUPFAM" id="SSF53901">
    <property type="entry name" value="Thiolase-like"/>
    <property type="match status" value="1"/>
</dbReference>
<evidence type="ECO:0000313" key="5">
    <source>
        <dbReference type="EMBL" id="AMD94044.1"/>
    </source>
</evidence>
<evidence type="ECO:0000256" key="3">
    <source>
        <dbReference type="RuleBase" id="RU003694"/>
    </source>
</evidence>
<dbReference type="Pfam" id="PF02801">
    <property type="entry name" value="Ketoacyl-synt_C"/>
    <property type="match status" value="1"/>
</dbReference>
<name>A0A0X8JSF6_9BACT</name>
<gene>
    <name evidence="5" type="ORF">AXF15_07115</name>
</gene>
<dbReference type="SMART" id="SM00825">
    <property type="entry name" value="PKS_KS"/>
    <property type="match status" value="1"/>
</dbReference>
<dbReference type="GO" id="GO:0006633">
    <property type="term" value="P:fatty acid biosynthetic process"/>
    <property type="evidence" value="ECO:0007669"/>
    <property type="project" value="InterPro"/>
</dbReference>
<evidence type="ECO:0000313" key="6">
    <source>
        <dbReference type="Proteomes" id="UP000063964"/>
    </source>
</evidence>
<dbReference type="Proteomes" id="UP000063964">
    <property type="component" value="Chromosome"/>
</dbReference>
<dbReference type="STRING" id="888061.AXF15_07115"/>
<feature type="domain" description="Ketosynthase family 3 (KS3)" evidence="4">
    <location>
        <begin position="1"/>
        <end position="382"/>
    </location>
</feature>
<dbReference type="InterPro" id="IPR014030">
    <property type="entry name" value="Ketoacyl_synth_N"/>
</dbReference>
<dbReference type="PANTHER" id="PTHR11712">
    <property type="entry name" value="POLYKETIDE SYNTHASE-RELATED"/>
    <property type="match status" value="1"/>
</dbReference>
<dbReference type="CDD" id="cd00834">
    <property type="entry name" value="KAS_I_II"/>
    <property type="match status" value="1"/>
</dbReference>
<keyword evidence="6" id="KW-1185">Reference proteome</keyword>
<dbReference type="PANTHER" id="PTHR11712:SF347">
    <property type="entry name" value="BETA KETOACYL-ACYL CARRIER PROTEIN SYNTHASE"/>
    <property type="match status" value="1"/>
</dbReference>
<dbReference type="EMBL" id="CP014230">
    <property type="protein sequence ID" value="AMD94044.1"/>
    <property type="molecule type" value="Genomic_DNA"/>
</dbReference>
<dbReference type="InterPro" id="IPR016039">
    <property type="entry name" value="Thiolase-like"/>
</dbReference>